<dbReference type="GO" id="GO:0051287">
    <property type="term" value="F:NAD binding"/>
    <property type="evidence" value="ECO:0007669"/>
    <property type="project" value="InterPro"/>
</dbReference>
<comment type="similarity">
    <text evidence="1">Belongs to the HIBADH-related family.</text>
</comment>
<feature type="domain" description="6-phosphogluconate dehydrogenase NADP-binding" evidence="5">
    <location>
        <begin position="3"/>
        <end position="157"/>
    </location>
</feature>
<dbReference type="InterPro" id="IPR006115">
    <property type="entry name" value="6PGDH_NADP-bd"/>
</dbReference>
<accession>A0A2T0SP05</accession>
<organism evidence="7 8">
    <name type="scientific">Umezawaea tangerina</name>
    <dbReference type="NCBI Taxonomy" id="84725"/>
    <lineage>
        <taxon>Bacteria</taxon>
        <taxon>Bacillati</taxon>
        <taxon>Actinomycetota</taxon>
        <taxon>Actinomycetes</taxon>
        <taxon>Pseudonocardiales</taxon>
        <taxon>Pseudonocardiaceae</taxon>
        <taxon>Umezawaea</taxon>
    </lineage>
</organism>
<dbReference type="PIRSF" id="PIRSF000103">
    <property type="entry name" value="HIBADH"/>
    <property type="match status" value="1"/>
</dbReference>
<evidence type="ECO:0000256" key="4">
    <source>
        <dbReference type="PIRSR" id="PIRSR000103-1"/>
    </source>
</evidence>
<protein>
    <submittedName>
        <fullName evidence="7">3-hydroxyisobutyrate dehydrogenase</fullName>
    </submittedName>
</protein>
<dbReference type="SUPFAM" id="SSF48179">
    <property type="entry name" value="6-phosphogluconate dehydrogenase C-terminal domain-like"/>
    <property type="match status" value="1"/>
</dbReference>
<name>A0A2T0SP05_9PSEU</name>
<comment type="caution">
    <text evidence="7">The sequence shown here is derived from an EMBL/GenBank/DDBJ whole genome shotgun (WGS) entry which is preliminary data.</text>
</comment>
<dbReference type="InterPro" id="IPR036291">
    <property type="entry name" value="NAD(P)-bd_dom_sf"/>
</dbReference>
<proteinExistence type="inferred from homology"/>
<evidence type="ECO:0000256" key="3">
    <source>
        <dbReference type="ARBA" id="ARBA00023027"/>
    </source>
</evidence>
<dbReference type="PANTHER" id="PTHR43580">
    <property type="entry name" value="OXIDOREDUCTASE GLYR1-RELATED"/>
    <property type="match status" value="1"/>
</dbReference>
<evidence type="ECO:0000313" key="7">
    <source>
        <dbReference type="EMBL" id="PRY35149.1"/>
    </source>
</evidence>
<keyword evidence="2" id="KW-0560">Oxidoreductase</keyword>
<dbReference type="GO" id="GO:0016491">
    <property type="term" value="F:oxidoreductase activity"/>
    <property type="evidence" value="ECO:0007669"/>
    <property type="project" value="UniProtKB-KW"/>
</dbReference>
<feature type="domain" description="3-hydroxyisobutyrate dehydrogenase-like NAD-binding" evidence="6">
    <location>
        <begin position="160"/>
        <end position="272"/>
    </location>
</feature>
<gene>
    <name evidence="7" type="ORF">CLV43_11467</name>
</gene>
<evidence type="ECO:0000256" key="2">
    <source>
        <dbReference type="ARBA" id="ARBA00023002"/>
    </source>
</evidence>
<dbReference type="PANTHER" id="PTHR43580:SF2">
    <property type="entry name" value="CYTOKINE-LIKE NUCLEAR FACTOR N-PAC"/>
    <property type="match status" value="1"/>
</dbReference>
<dbReference type="Gene3D" id="3.40.50.720">
    <property type="entry name" value="NAD(P)-binding Rossmann-like Domain"/>
    <property type="match status" value="1"/>
</dbReference>
<dbReference type="OrthoDB" id="3185659at2"/>
<dbReference type="GO" id="GO:0050661">
    <property type="term" value="F:NADP binding"/>
    <property type="evidence" value="ECO:0007669"/>
    <property type="project" value="InterPro"/>
</dbReference>
<dbReference type="InterPro" id="IPR029154">
    <property type="entry name" value="HIBADH-like_NADP-bd"/>
</dbReference>
<dbReference type="SUPFAM" id="SSF51735">
    <property type="entry name" value="NAD(P)-binding Rossmann-fold domains"/>
    <property type="match status" value="1"/>
</dbReference>
<dbReference type="EMBL" id="PVTF01000014">
    <property type="protein sequence ID" value="PRY35149.1"/>
    <property type="molecule type" value="Genomic_DNA"/>
</dbReference>
<evidence type="ECO:0000313" key="8">
    <source>
        <dbReference type="Proteomes" id="UP000239494"/>
    </source>
</evidence>
<dbReference type="InterPro" id="IPR015815">
    <property type="entry name" value="HIBADH-related"/>
</dbReference>
<dbReference type="AlphaFoldDB" id="A0A2T0SP05"/>
<dbReference type="InterPro" id="IPR008927">
    <property type="entry name" value="6-PGluconate_DH-like_C_sf"/>
</dbReference>
<dbReference type="Proteomes" id="UP000239494">
    <property type="component" value="Unassembled WGS sequence"/>
</dbReference>
<evidence type="ECO:0000259" key="6">
    <source>
        <dbReference type="Pfam" id="PF14833"/>
    </source>
</evidence>
<dbReference type="Pfam" id="PF03446">
    <property type="entry name" value="NAD_binding_2"/>
    <property type="match status" value="1"/>
</dbReference>
<dbReference type="Pfam" id="PF14833">
    <property type="entry name" value="NAD_binding_11"/>
    <property type="match status" value="1"/>
</dbReference>
<dbReference type="Gene3D" id="1.10.1040.10">
    <property type="entry name" value="N-(1-d-carboxylethyl)-l-norvaline Dehydrogenase, domain 2"/>
    <property type="match status" value="1"/>
</dbReference>
<keyword evidence="8" id="KW-1185">Reference proteome</keyword>
<dbReference type="InterPro" id="IPR051265">
    <property type="entry name" value="HIBADH-related_NP60_sf"/>
</dbReference>
<reference evidence="7 8" key="1">
    <citation type="submission" date="2018-03" db="EMBL/GenBank/DDBJ databases">
        <title>Genomic Encyclopedia of Archaeal and Bacterial Type Strains, Phase II (KMG-II): from individual species to whole genera.</title>
        <authorList>
            <person name="Goeker M."/>
        </authorList>
    </citation>
    <scope>NUCLEOTIDE SEQUENCE [LARGE SCALE GENOMIC DNA]</scope>
    <source>
        <strain evidence="7 8">DSM 44720</strain>
    </source>
</reference>
<sequence>MTRIGFLGTGIMGLPMAANIAAAGLDVRAWNRTRARAEPLGERGVEVVDTAREAVAGADVVVTMLADGPAVDEAVAAADLANGQVWVQMSTVGVEWSAALARVAEKAGAVYVDAPVLGTRQPAEAGALVVLASGPDDACERVAPVFDAVGSRTVWVGEAGAGSRLKLAANAWVLSLTNALAESVALTGSLGLDPALFLEAIKGGSMDAPYARVKGTAMIEDRFPPSFPAYLAAKDARLVIEAGGADVDLAGTRAALAHLDAAVDAGFGEEDLGVLFRAVRSNRAT</sequence>
<keyword evidence="3" id="KW-0520">NAD</keyword>
<evidence type="ECO:0000256" key="1">
    <source>
        <dbReference type="ARBA" id="ARBA00009080"/>
    </source>
</evidence>
<evidence type="ECO:0000259" key="5">
    <source>
        <dbReference type="Pfam" id="PF03446"/>
    </source>
</evidence>
<dbReference type="InterPro" id="IPR013328">
    <property type="entry name" value="6PGD_dom2"/>
</dbReference>
<feature type="active site" evidence="4">
    <location>
        <position position="166"/>
    </location>
</feature>